<dbReference type="GO" id="GO:0045087">
    <property type="term" value="P:innate immune response"/>
    <property type="evidence" value="ECO:0007669"/>
    <property type="project" value="UniProtKB-KW"/>
</dbReference>
<keyword evidence="14" id="KW-0393">Immunoglobulin domain</keyword>
<evidence type="ECO:0000256" key="15">
    <source>
        <dbReference type="ARBA" id="ARBA00045778"/>
    </source>
</evidence>
<keyword evidence="8 17" id="KW-1133">Transmembrane helix</keyword>
<keyword evidence="6 18" id="KW-0732">Signal</keyword>
<dbReference type="GeneID" id="105869149"/>
<dbReference type="PANTHER" id="PTHR19357">
    <property type="entry name" value="TRIGGERING RECEPTOR EXPRESSED ON MYELOID CELLS 1"/>
    <property type="match status" value="1"/>
</dbReference>
<keyword evidence="12" id="KW-0675">Receptor</keyword>
<feature type="domain" description="Immunoglobulin" evidence="19">
    <location>
        <begin position="28"/>
        <end position="136"/>
    </location>
</feature>
<comment type="subunit">
    <text evidence="16">Monomer. Homomultimer; when activated. Interacts with TYROBP/DAP12. Interacts with TLR4.</text>
</comment>
<evidence type="ECO:0000256" key="16">
    <source>
        <dbReference type="ARBA" id="ARBA00046918"/>
    </source>
</evidence>
<evidence type="ECO:0000313" key="21">
    <source>
        <dbReference type="Proteomes" id="UP000694394"/>
    </source>
</evidence>
<keyword evidence="21" id="KW-1185">Reference proteome</keyword>
<evidence type="ECO:0000256" key="11">
    <source>
        <dbReference type="ARBA" id="ARBA00023157"/>
    </source>
</evidence>
<reference evidence="20" key="2">
    <citation type="submission" date="2025-08" db="UniProtKB">
        <authorList>
            <consortium name="Ensembl"/>
        </authorList>
    </citation>
    <scope>IDENTIFICATION</scope>
</reference>
<reference evidence="20" key="1">
    <citation type="submission" date="2016-12" db="EMBL/GenBank/DDBJ databases">
        <title>Mouse lemur reference genome and diversity panel.</title>
        <authorList>
            <person name="Harris R."/>
            <person name="Larsen P."/>
            <person name="Liu Y."/>
            <person name="Hughes D.S."/>
            <person name="Murali S."/>
            <person name="Raveendran M."/>
            <person name="Korchina V."/>
            <person name="Wang M."/>
            <person name="Jhangiani S."/>
            <person name="Bandaranaike D."/>
            <person name="Bellair M."/>
            <person name="Blankenburg K."/>
            <person name="Chao H."/>
            <person name="Dahdouli M."/>
            <person name="Dinh H."/>
            <person name="Doddapaneni H."/>
            <person name="English A."/>
            <person name="Firestine M."/>
            <person name="Gnanaolivu R."/>
            <person name="Gross S."/>
            <person name="Hernandez B."/>
            <person name="Javaid M."/>
            <person name="Jayaseelan J."/>
            <person name="Jones J."/>
            <person name="Khan Z."/>
            <person name="Kovar C."/>
            <person name="Kurapati P."/>
            <person name="Le B."/>
            <person name="Lee S."/>
            <person name="Li M."/>
            <person name="Mathew T."/>
            <person name="Narasimhan A."/>
            <person name="Ngo D."/>
            <person name="Nguyen L."/>
            <person name="Okwuonu G."/>
            <person name="Ongeri F."/>
            <person name="Osuji N."/>
            <person name="Pu L.-L."/>
            <person name="Puazo M."/>
            <person name="Quiroz J."/>
            <person name="Raj R."/>
            <person name="Rajbhandari K."/>
            <person name="Reid J.G."/>
            <person name="Santibanez J."/>
            <person name="Sexton D."/>
            <person name="Skinner E."/>
            <person name="Vee V."/>
            <person name="Weissenberger G."/>
            <person name="Wu Y."/>
            <person name="Xin Y."/>
            <person name="Han Y."/>
            <person name="Campbell C."/>
            <person name="Brown A."/>
            <person name="Sullivan B."/>
            <person name="Shelton J."/>
            <person name="Brown S."/>
            <person name="Dudchenko O."/>
            <person name="Machol I."/>
            <person name="Durand N."/>
            <person name="Shamim M."/>
            <person name="Lieberman A."/>
            <person name="Muzny D.M."/>
            <person name="Richards S."/>
            <person name="Yoder A."/>
            <person name="Worley K.C."/>
            <person name="Rogers J."/>
            <person name="Gibbs R.A."/>
        </authorList>
    </citation>
    <scope>NUCLEOTIDE SEQUENCE [LARGE SCALE GENOMIC DNA]</scope>
</reference>
<keyword evidence="3" id="KW-1003">Cell membrane</keyword>
<evidence type="ECO:0000256" key="8">
    <source>
        <dbReference type="ARBA" id="ARBA00022989"/>
    </source>
</evidence>
<evidence type="ECO:0000256" key="17">
    <source>
        <dbReference type="SAM" id="Phobius"/>
    </source>
</evidence>
<comment type="function">
    <text evidence="15">Cell surface receptor that plays important roles in innate and adaptive immunity by amplifying inflammatory responses. Upon activation by various ligands such as PGLYRP1, HMGB1 or HSP70, multimerizes and forms a complex with transmembrane adapter TYROBP/DAP12. In turn, initiates a SYK-mediated cascade of tyrosine phosphorylation, activating multiple downstream mediators such as BTK, MAPK1, MAPK3 or phospholipase C-gamma. This cascade promotes the neutrophil- and macrophage-mediated release of pro-inflammatory cytokines and/or chemokines, as well as their migration and thereby amplifies inflammatory responses that are triggered by bacterial and fungal infections. By also promoting the amplification of inflammatory signals that are initially triggered by Toll-like receptor (TLR) and NOD-like receptor engagement, plays a major role in the pathophysiology of acute and chronic inflammatory diseases of different etiologies including septic shock and atherosclerosis.</text>
</comment>
<evidence type="ECO:0000313" key="20">
    <source>
        <dbReference type="Ensembl" id="ENSMICP00000022766.1"/>
    </source>
</evidence>
<dbReference type="RefSeq" id="XP_012616251.1">
    <property type="nucleotide sequence ID" value="XM_012760797.2"/>
</dbReference>
<dbReference type="Proteomes" id="UP000694394">
    <property type="component" value="Chromosome 6"/>
</dbReference>
<sequence length="237" mass="25737">MRTVWLLGLLWALLVSEIGAAAESSEAAIKYVQREGDSVEWSCPFSFGRHATSKKALQRLIDGAEPLTMARIEKPSGEPIQVQTGRITLEEVPHDTVLKVRITNLQVEDSGLYQCVAYDPPVDPELLAFRVHLVVAKGITASDKNPTEILPETTRVPPTTIEALTPPYTSSSTITQAPFRSTTVISTPGPGVTLQNVTNVTRVSVFSIVVPVACGLLTKSLVFTVLLAVTRSHFDCR</sequence>
<evidence type="ECO:0000259" key="19">
    <source>
        <dbReference type="SMART" id="SM00409"/>
    </source>
</evidence>
<keyword evidence="9" id="KW-1064">Adaptive immunity</keyword>
<keyword evidence="11" id="KW-1015">Disulfide bond</keyword>
<evidence type="ECO:0000256" key="18">
    <source>
        <dbReference type="SAM" id="SignalP"/>
    </source>
</evidence>
<proteinExistence type="predicted"/>
<keyword evidence="4" id="KW-0399">Innate immunity</keyword>
<dbReference type="InterPro" id="IPR036179">
    <property type="entry name" value="Ig-like_dom_sf"/>
</dbReference>
<dbReference type="PANTHER" id="PTHR19357:SF0">
    <property type="entry name" value="TRIGGERING RECEPTOR EXPRESSED ON MYELOID CELLS 1"/>
    <property type="match status" value="1"/>
</dbReference>
<evidence type="ECO:0000256" key="5">
    <source>
        <dbReference type="ARBA" id="ARBA00022692"/>
    </source>
</evidence>
<evidence type="ECO:0000256" key="9">
    <source>
        <dbReference type="ARBA" id="ARBA00023130"/>
    </source>
</evidence>
<comment type="subcellular location">
    <subcellularLocation>
        <location evidence="1">Cell membrane</location>
        <topology evidence="1">Single-pass type I membrane protein</topology>
    </subcellularLocation>
</comment>
<keyword evidence="10 17" id="KW-0472">Membrane</keyword>
<accession>A0A8B7G3W0</accession>
<dbReference type="KEGG" id="mmur:105869149"/>
<dbReference type="SMART" id="SM00409">
    <property type="entry name" value="IG"/>
    <property type="match status" value="1"/>
</dbReference>
<evidence type="ECO:0000256" key="1">
    <source>
        <dbReference type="ARBA" id="ARBA00004251"/>
    </source>
</evidence>
<dbReference type="GeneTree" id="ENSGT00470000042299"/>
<dbReference type="AlphaFoldDB" id="A0A8B7G3W0"/>
<dbReference type="InterPro" id="IPR013106">
    <property type="entry name" value="Ig_V-set"/>
</dbReference>
<evidence type="ECO:0000256" key="13">
    <source>
        <dbReference type="ARBA" id="ARBA00023180"/>
    </source>
</evidence>
<gene>
    <name evidence="20" type="primary">TREM1</name>
</gene>
<dbReference type="InterPro" id="IPR013783">
    <property type="entry name" value="Ig-like_fold"/>
</dbReference>
<dbReference type="GO" id="GO:0005886">
    <property type="term" value="C:plasma membrane"/>
    <property type="evidence" value="ECO:0007669"/>
    <property type="project" value="UniProtKB-SubCell"/>
</dbReference>
<dbReference type="Ensembl" id="ENSMICT00000047093.2">
    <property type="protein sequence ID" value="ENSMICP00000022766.1"/>
    <property type="gene ID" value="ENSMICG00000037923.2"/>
</dbReference>
<dbReference type="InterPro" id="IPR003599">
    <property type="entry name" value="Ig_sub"/>
</dbReference>
<dbReference type="RefSeq" id="XP_012616252.1">
    <property type="nucleotide sequence ID" value="XM_012760798.2"/>
</dbReference>
<dbReference type="OrthoDB" id="8959642at2759"/>
<evidence type="ECO:0000256" key="7">
    <source>
        <dbReference type="ARBA" id="ARBA00022859"/>
    </source>
</evidence>
<dbReference type="Gene3D" id="2.60.40.10">
    <property type="entry name" value="Immunoglobulins"/>
    <property type="match status" value="1"/>
</dbReference>
<evidence type="ECO:0000256" key="14">
    <source>
        <dbReference type="ARBA" id="ARBA00023319"/>
    </source>
</evidence>
<keyword evidence="13" id="KW-0325">Glycoprotein</keyword>
<evidence type="ECO:0000256" key="6">
    <source>
        <dbReference type="ARBA" id="ARBA00022729"/>
    </source>
</evidence>
<protein>
    <recommendedName>
        <fullName evidence="2">Triggering receptor expressed on myeloid cells 1</fullName>
    </recommendedName>
</protein>
<dbReference type="GO" id="GO:0030593">
    <property type="term" value="P:neutrophil chemotaxis"/>
    <property type="evidence" value="ECO:0007669"/>
    <property type="project" value="TreeGrafter"/>
</dbReference>
<dbReference type="GO" id="GO:0002250">
    <property type="term" value="P:adaptive immune response"/>
    <property type="evidence" value="ECO:0007669"/>
    <property type="project" value="UniProtKB-KW"/>
</dbReference>
<reference evidence="20" key="3">
    <citation type="submission" date="2025-09" db="UniProtKB">
        <authorList>
            <consortium name="Ensembl"/>
        </authorList>
    </citation>
    <scope>IDENTIFICATION</scope>
</reference>
<evidence type="ECO:0000256" key="10">
    <source>
        <dbReference type="ARBA" id="ARBA00023136"/>
    </source>
</evidence>
<evidence type="ECO:0000256" key="2">
    <source>
        <dbReference type="ARBA" id="ARBA00021287"/>
    </source>
</evidence>
<dbReference type="SUPFAM" id="SSF48726">
    <property type="entry name" value="Immunoglobulin"/>
    <property type="match status" value="1"/>
</dbReference>
<organism evidence="20 21">
    <name type="scientific">Microcebus murinus</name>
    <name type="common">Gray mouse lemur</name>
    <name type="synonym">Lemur murinus</name>
    <dbReference type="NCBI Taxonomy" id="30608"/>
    <lineage>
        <taxon>Eukaryota</taxon>
        <taxon>Metazoa</taxon>
        <taxon>Chordata</taxon>
        <taxon>Craniata</taxon>
        <taxon>Vertebrata</taxon>
        <taxon>Euteleostomi</taxon>
        <taxon>Mammalia</taxon>
        <taxon>Eutheria</taxon>
        <taxon>Euarchontoglires</taxon>
        <taxon>Primates</taxon>
        <taxon>Strepsirrhini</taxon>
        <taxon>Lemuriformes</taxon>
        <taxon>Cheirogaleidae</taxon>
        <taxon>Microcebus</taxon>
    </lineage>
</organism>
<keyword evidence="7" id="KW-0391">Immunity</keyword>
<keyword evidence="5 17" id="KW-0812">Transmembrane</keyword>
<evidence type="ECO:0000256" key="12">
    <source>
        <dbReference type="ARBA" id="ARBA00023170"/>
    </source>
</evidence>
<name>A0A8B7G3W0_MICMU</name>
<feature type="signal peptide" evidence="18">
    <location>
        <begin position="1"/>
        <end position="21"/>
    </location>
</feature>
<evidence type="ECO:0000256" key="3">
    <source>
        <dbReference type="ARBA" id="ARBA00022475"/>
    </source>
</evidence>
<feature type="transmembrane region" description="Helical" evidence="17">
    <location>
        <begin position="205"/>
        <end position="229"/>
    </location>
</feature>
<dbReference type="EMBL" id="ABDC03007412">
    <property type="status" value="NOT_ANNOTATED_CDS"/>
    <property type="molecule type" value="Genomic_DNA"/>
</dbReference>
<dbReference type="Pfam" id="PF07686">
    <property type="entry name" value="V-set"/>
    <property type="match status" value="1"/>
</dbReference>
<dbReference type="GO" id="GO:0070945">
    <property type="term" value="P:neutrophil-mediated killing of gram-negative bacterium"/>
    <property type="evidence" value="ECO:0007669"/>
    <property type="project" value="TreeGrafter"/>
</dbReference>
<evidence type="ECO:0000256" key="4">
    <source>
        <dbReference type="ARBA" id="ARBA00022588"/>
    </source>
</evidence>
<feature type="chain" id="PRO_5044133759" description="Triggering receptor expressed on myeloid cells 1" evidence="18">
    <location>
        <begin position="22"/>
        <end position="237"/>
    </location>
</feature>